<organism evidence="2 3">
    <name type="scientific">Nocardia amikacinitolerans</name>
    <dbReference type="NCBI Taxonomy" id="756689"/>
    <lineage>
        <taxon>Bacteria</taxon>
        <taxon>Bacillati</taxon>
        <taxon>Actinomycetota</taxon>
        <taxon>Actinomycetes</taxon>
        <taxon>Mycobacteriales</taxon>
        <taxon>Nocardiaceae</taxon>
        <taxon>Nocardia</taxon>
    </lineage>
</organism>
<gene>
    <name evidence="2" type="ORF">SAMN04244553_6611</name>
</gene>
<dbReference type="Proteomes" id="UP000219565">
    <property type="component" value="Unassembled WGS sequence"/>
</dbReference>
<feature type="region of interest" description="Disordered" evidence="1">
    <location>
        <begin position="18"/>
        <end position="41"/>
    </location>
</feature>
<protein>
    <submittedName>
        <fullName evidence="2">Uncharacterized protein</fullName>
    </submittedName>
</protein>
<sequence length="555" mass="61102">MLEATISRILTVLSEIAEREGDEPGPGPRPPASTPAVAEARRARSGGFSPEYLDFLLLHDGWPEFPWGSTLFGTKELTDDETYPYYEETLEDCEAPEELMDALIVGASHNDPSVVLLLGSGEVVDFLYEERARYPGFGAFLTDRLTAVESYLARLVQREQDARADWTPAHREAKEARLLEELRSASTTRPRAAVPVAPAPQAHDPMPAVVEPGDLRVGKKEPKASVMLNSVLYLGSYPSPDEVIGCFRAFRRHFPVDGDMVWAVPNAFGGFPEDAEHPDDESWAAQMRVDVGGHFGIRVSVRAGATAERSYTLNVRGIPPTDDDRTRASFCEVIVPVDEDPERLARLTAELTELLPVRSGHGGYSAYVWDHDATNDPYQRVFSWCRRFFALDVGQVDGWLEAATERVVGAGWLTVLGPAFLTHLSGAALPVFTTPGITVTRGQGGGVVIRAGERPSLGDVHRGEFPLALAEIDWYLLPLKAVGWHHTSTWWPAPGQVWQVTYDELPGGFADHRATSAWLTRLIDPQRFLGPTAHEQGENLVDQPPPTRPPRHTPG</sequence>
<dbReference type="OrthoDB" id="8986326at2"/>
<dbReference type="EMBL" id="OBEG01000009">
    <property type="protein sequence ID" value="SNY89592.1"/>
    <property type="molecule type" value="Genomic_DNA"/>
</dbReference>
<dbReference type="STRING" id="1379680.GCA_001612615_04509"/>
<dbReference type="Pfam" id="PF11876">
    <property type="entry name" value="TsiV"/>
    <property type="match status" value="1"/>
</dbReference>
<evidence type="ECO:0000313" key="2">
    <source>
        <dbReference type="EMBL" id="SNY89592.1"/>
    </source>
</evidence>
<dbReference type="RefSeq" id="WP_101750210.1">
    <property type="nucleotide sequence ID" value="NZ_OBEG01000009.1"/>
</dbReference>
<name>A0A285LXF2_9NOCA</name>
<accession>A0A285LXF2</accession>
<proteinExistence type="predicted"/>
<reference evidence="2 3" key="1">
    <citation type="submission" date="2017-09" db="EMBL/GenBank/DDBJ databases">
        <authorList>
            <person name="Ehlers B."/>
            <person name="Leendertz F.H."/>
        </authorList>
    </citation>
    <scope>NUCLEOTIDE SEQUENCE [LARGE SCALE GENOMIC DNA]</scope>
    <source>
        <strain evidence="2 3">DSM 45537</strain>
    </source>
</reference>
<evidence type="ECO:0000256" key="1">
    <source>
        <dbReference type="SAM" id="MobiDB-lite"/>
    </source>
</evidence>
<evidence type="ECO:0000313" key="3">
    <source>
        <dbReference type="Proteomes" id="UP000219565"/>
    </source>
</evidence>
<keyword evidence="3" id="KW-1185">Reference proteome</keyword>
<dbReference type="AlphaFoldDB" id="A0A285LXF2"/>
<dbReference type="InterPro" id="IPR021815">
    <property type="entry name" value="TsiV"/>
</dbReference>
<feature type="region of interest" description="Disordered" evidence="1">
    <location>
        <begin position="535"/>
        <end position="555"/>
    </location>
</feature>